<comment type="caution">
    <text evidence="1">The sequence shown here is derived from an EMBL/GenBank/DDBJ whole genome shotgun (WGS) entry which is preliminary data.</text>
</comment>
<name>A0A235EUP3_9RHOO</name>
<keyword evidence="2" id="KW-1185">Reference proteome</keyword>
<accession>A0A235EUP3</accession>
<evidence type="ECO:0000313" key="2">
    <source>
        <dbReference type="Proteomes" id="UP000215181"/>
    </source>
</evidence>
<proteinExistence type="predicted"/>
<organism evidence="1 2">
    <name type="scientific">Thauera propionica</name>
    <dbReference type="NCBI Taxonomy" id="2019431"/>
    <lineage>
        <taxon>Bacteria</taxon>
        <taxon>Pseudomonadati</taxon>
        <taxon>Pseudomonadota</taxon>
        <taxon>Betaproteobacteria</taxon>
        <taxon>Rhodocyclales</taxon>
        <taxon>Zoogloeaceae</taxon>
        <taxon>Thauera</taxon>
    </lineage>
</organism>
<protein>
    <submittedName>
        <fullName evidence="1">Uncharacterized protein</fullName>
    </submittedName>
</protein>
<dbReference type="AlphaFoldDB" id="A0A235EUP3"/>
<gene>
    <name evidence="1" type="ORF">CGK74_16300</name>
</gene>
<sequence>MYFQGDRAKYVAGVLGVSPAYLGQLLAGDRSFASANEQLLRRVARYLQLKPILCFMLAGKIEAADFSSDQAEIRRLTERALDFIAESSYALETGVERQMLYDARTEIQQLVLLLYQSATDTRLMPAAEEWFYSVVKEKAG</sequence>
<dbReference type="EMBL" id="NOIH01000027">
    <property type="protein sequence ID" value="OYD52740.1"/>
    <property type="molecule type" value="Genomic_DNA"/>
</dbReference>
<evidence type="ECO:0000313" key="1">
    <source>
        <dbReference type="EMBL" id="OYD52740.1"/>
    </source>
</evidence>
<dbReference type="Proteomes" id="UP000215181">
    <property type="component" value="Unassembled WGS sequence"/>
</dbReference>
<reference evidence="1 2" key="1">
    <citation type="submission" date="2017-07" db="EMBL/GenBank/DDBJ databases">
        <title>Thauera sp. KNDSS-Mac4 genome sequence and assembly.</title>
        <authorList>
            <person name="Mayilraj S."/>
        </authorList>
    </citation>
    <scope>NUCLEOTIDE SEQUENCE [LARGE SCALE GENOMIC DNA]</scope>
    <source>
        <strain evidence="1 2">KNDSS-Mac4</strain>
    </source>
</reference>